<dbReference type="InterPro" id="IPR023099">
    <property type="entry name" value="Glyco_hydro_46_N"/>
</dbReference>
<dbReference type="SUPFAM" id="SSF53955">
    <property type="entry name" value="Lysozyme-like"/>
    <property type="match status" value="1"/>
</dbReference>
<dbReference type="CDD" id="cd00978">
    <property type="entry name" value="chitosanase_GH46"/>
    <property type="match status" value="1"/>
</dbReference>
<keyword evidence="1" id="KW-0732">Signal</keyword>
<evidence type="ECO:0000313" key="2">
    <source>
        <dbReference type="EMBL" id="MDF3289648.1"/>
    </source>
</evidence>
<gene>
    <name evidence="2" type="ORF">P3G67_10435</name>
</gene>
<reference evidence="2 3" key="1">
    <citation type="submission" date="2023-03" db="EMBL/GenBank/DDBJ databases">
        <title>Draft genome sequence of Streptomyces sp. RB6PN23 isolated from peat swamp forest in Thailand.</title>
        <authorList>
            <person name="Klaysubun C."/>
            <person name="Duangmal K."/>
        </authorList>
    </citation>
    <scope>NUCLEOTIDE SEQUENCE [LARGE SCALE GENOMIC DNA]</scope>
    <source>
        <strain evidence="2 3">RB6PN23</strain>
    </source>
</reference>
<name>A0ABT5ZII9_9ACTN</name>
<proteinExistence type="predicted"/>
<dbReference type="Gene3D" id="1.20.141.10">
    <property type="entry name" value="Chitosanase, subunit A, domain 1"/>
    <property type="match status" value="1"/>
</dbReference>
<dbReference type="InterPro" id="IPR000400">
    <property type="entry name" value="Glyco_hydro_46"/>
</dbReference>
<feature type="chain" id="PRO_5045997558" evidence="1">
    <location>
        <begin position="29"/>
        <end position="279"/>
    </location>
</feature>
<dbReference type="InterPro" id="IPR023346">
    <property type="entry name" value="Lysozyme-like_dom_sf"/>
</dbReference>
<protein>
    <submittedName>
        <fullName evidence="2">Chitosanase</fullName>
    </submittedName>
</protein>
<keyword evidence="3" id="KW-1185">Reference proteome</keyword>
<dbReference type="Proteomes" id="UP001216579">
    <property type="component" value="Unassembled WGS sequence"/>
</dbReference>
<dbReference type="RefSeq" id="WP_276093174.1">
    <property type="nucleotide sequence ID" value="NZ_JARJBC010000005.1"/>
</dbReference>
<dbReference type="EMBL" id="JARJBC010000005">
    <property type="protein sequence ID" value="MDF3289648.1"/>
    <property type="molecule type" value="Genomic_DNA"/>
</dbReference>
<comment type="caution">
    <text evidence="2">The sequence shown here is derived from an EMBL/GenBank/DDBJ whole genome shotgun (WGS) entry which is preliminary data.</text>
</comment>
<accession>A0ABT5ZII9</accession>
<feature type="signal peptide" evidence="1">
    <location>
        <begin position="1"/>
        <end position="28"/>
    </location>
</feature>
<evidence type="ECO:0000313" key="3">
    <source>
        <dbReference type="Proteomes" id="UP001216579"/>
    </source>
</evidence>
<organism evidence="2 3">
    <name type="scientific">Streptomyces silvisoli</name>
    <dbReference type="NCBI Taxonomy" id="3034235"/>
    <lineage>
        <taxon>Bacteria</taxon>
        <taxon>Bacillati</taxon>
        <taxon>Actinomycetota</taxon>
        <taxon>Actinomycetes</taxon>
        <taxon>Kitasatosporales</taxon>
        <taxon>Streptomycetaceae</taxon>
        <taxon>Streptomyces</taxon>
    </lineage>
</organism>
<dbReference type="Pfam" id="PF01374">
    <property type="entry name" value="Glyco_hydro_46"/>
    <property type="match status" value="1"/>
</dbReference>
<dbReference type="Gene3D" id="3.30.386.10">
    <property type="entry name" value="Chitosanase, subunit A, domain 2"/>
    <property type="match status" value="1"/>
</dbReference>
<evidence type="ECO:0000256" key="1">
    <source>
        <dbReference type="SAM" id="SignalP"/>
    </source>
</evidence>
<sequence length="279" mass="29943">MTRTVLRFLVPVSLIAAFGTAMTVPATATATARPGTDQQTIYMMDDITAVFEQSASSPRYANIENDNDGCGWTAGWIGFCTATGDMLDLVKQYDAAEPDNVLAKYTATLQQLADAGSDDTSSLGSAFPDDWKQAAQDPAFVQLQLKVGHDTYLTPAQDLAAKEGVKTNLGLENLFDTALMMGLGPDDCDGMVKIASETDSALGGNPASGVDEARWLSQFNTIRQQHMTNPCTPGRQNDWPQAVDRSQALQQLADQGNWDLTAPLTVGADFNITITDPHD</sequence>